<evidence type="ECO:0000313" key="2">
    <source>
        <dbReference type="Proteomes" id="UP000886520"/>
    </source>
</evidence>
<name>A0A9D4UGQ0_ADICA</name>
<proteinExistence type="predicted"/>
<reference evidence="1" key="1">
    <citation type="submission" date="2021-01" db="EMBL/GenBank/DDBJ databases">
        <title>Adiantum capillus-veneris genome.</title>
        <authorList>
            <person name="Fang Y."/>
            <person name="Liao Q."/>
        </authorList>
    </citation>
    <scope>NUCLEOTIDE SEQUENCE</scope>
    <source>
        <strain evidence="1">H3</strain>
        <tissue evidence="1">Leaf</tissue>
    </source>
</reference>
<accession>A0A9D4UGQ0</accession>
<dbReference type="EMBL" id="JABFUD020000017">
    <property type="protein sequence ID" value="KAI5067470.1"/>
    <property type="molecule type" value="Genomic_DNA"/>
</dbReference>
<dbReference type="AlphaFoldDB" id="A0A9D4UGQ0"/>
<sequence length="84" mass="8792">MMGSQIFDVALNFTSVCVTEGFTIEGGVEVGGDIASVAVDELGASHIYMLVDQDKGGVACLQELDGHAKAREACTDDQNLNICP</sequence>
<organism evidence="1 2">
    <name type="scientific">Adiantum capillus-veneris</name>
    <name type="common">Maidenhair fern</name>
    <dbReference type="NCBI Taxonomy" id="13818"/>
    <lineage>
        <taxon>Eukaryota</taxon>
        <taxon>Viridiplantae</taxon>
        <taxon>Streptophyta</taxon>
        <taxon>Embryophyta</taxon>
        <taxon>Tracheophyta</taxon>
        <taxon>Polypodiopsida</taxon>
        <taxon>Polypodiidae</taxon>
        <taxon>Polypodiales</taxon>
        <taxon>Pteridineae</taxon>
        <taxon>Pteridaceae</taxon>
        <taxon>Vittarioideae</taxon>
        <taxon>Adiantum</taxon>
    </lineage>
</organism>
<gene>
    <name evidence="1" type="ORF">GOP47_0017998</name>
</gene>
<evidence type="ECO:0000313" key="1">
    <source>
        <dbReference type="EMBL" id="KAI5067470.1"/>
    </source>
</evidence>
<keyword evidence="2" id="KW-1185">Reference proteome</keyword>
<dbReference type="Proteomes" id="UP000886520">
    <property type="component" value="Chromosome 17"/>
</dbReference>
<comment type="caution">
    <text evidence="1">The sequence shown here is derived from an EMBL/GenBank/DDBJ whole genome shotgun (WGS) entry which is preliminary data.</text>
</comment>
<protein>
    <submittedName>
        <fullName evidence="1">Uncharacterized protein</fullName>
    </submittedName>
</protein>